<dbReference type="SUPFAM" id="SSF109604">
    <property type="entry name" value="HD-domain/PDEase-like"/>
    <property type="match status" value="1"/>
</dbReference>
<sequence length="214" mass="24296">MTTPRHLEAFLRTDEGGLTPESLNSREPAAEPRIRTAVLADALGRVQAFFRDDSLLDIDHLNQALARELRGLPLREMGRLRQKYQVRQIPPLPAMTHFETAVDNRIAELEQARFYSGQGEEDLALAMDDYRRLLGGARWLAISRPLTDIAVNHLSPEQDEVQLREALHSFTGLRIKQRLDDTLEIPPLPETAQRILHLRMKPNAEIGDLADIVE</sequence>
<dbReference type="SUPFAM" id="SSF55826">
    <property type="entry name" value="YbaK/ProRS associated domain"/>
    <property type="match status" value="1"/>
</dbReference>
<evidence type="ECO:0000313" key="3">
    <source>
        <dbReference type="Proteomes" id="UP000450457"/>
    </source>
</evidence>
<protein>
    <submittedName>
        <fullName evidence="2">Uncharacterized protein</fullName>
    </submittedName>
</protein>
<dbReference type="GO" id="GO:0002161">
    <property type="term" value="F:aminoacyl-tRNA deacylase activity"/>
    <property type="evidence" value="ECO:0007669"/>
    <property type="project" value="InterPro"/>
</dbReference>
<proteinExistence type="predicted"/>
<dbReference type="Proteomes" id="UP000450457">
    <property type="component" value="Unassembled WGS sequence"/>
</dbReference>
<dbReference type="AlphaFoldDB" id="A0A845FGN9"/>
<evidence type="ECO:0000313" key="2">
    <source>
        <dbReference type="EMBL" id="MYL73150.1"/>
    </source>
</evidence>
<dbReference type="EMBL" id="WMFA01000032">
    <property type="protein sequence ID" value="MYL73150.1"/>
    <property type="molecule type" value="Genomic_DNA"/>
</dbReference>
<feature type="region of interest" description="Disordered" evidence="1">
    <location>
        <begin position="1"/>
        <end position="29"/>
    </location>
</feature>
<dbReference type="InterPro" id="IPR036754">
    <property type="entry name" value="YbaK/aa-tRNA-synt-asso_dom_sf"/>
</dbReference>
<dbReference type="Gene3D" id="1.10.3210.10">
    <property type="entry name" value="Hypothetical protein af1432"/>
    <property type="match status" value="1"/>
</dbReference>
<reference evidence="2 3" key="1">
    <citation type="submission" date="2019-11" db="EMBL/GenBank/DDBJ databases">
        <title>Genome sequences of 17 halophilic strains isolated from different environments.</title>
        <authorList>
            <person name="Furrow R.E."/>
        </authorList>
    </citation>
    <scope>NUCLEOTIDE SEQUENCE [LARGE SCALE GENOMIC DNA]</scope>
    <source>
        <strain evidence="2 3">SL-4</strain>
    </source>
</reference>
<name>A0A845FGN9_9BACI</name>
<accession>A0A845FGN9</accession>
<organism evidence="2 3">
    <name type="scientific">Halobacillus litoralis</name>
    <dbReference type="NCBI Taxonomy" id="45668"/>
    <lineage>
        <taxon>Bacteria</taxon>
        <taxon>Bacillati</taxon>
        <taxon>Bacillota</taxon>
        <taxon>Bacilli</taxon>
        <taxon>Bacillales</taxon>
        <taxon>Bacillaceae</taxon>
        <taxon>Halobacillus</taxon>
    </lineage>
</organism>
<feature type="non-terminal residue" evidence="2">
    <location>
        <position position="214"/>
    </location>
</feature>
<dbReference type="Gene3D" id="3.90.960.10">
    <property type="entry name" value="YbaK/aminoacyl-tRNA synthetase-associated domain"/>
    <property type="match status" value="1"/>
</dbReference>
<gene>
    <name evidence="2" type="ORF">GLW00_20310</name>
</gene>
<feature type="compositionally biased region" description="Basic and acidic residues" evidence="1">
    <location>
        <begin position="1"/>
        <end position="15"/>
    </location>
</feature>
<comment type="caution">
    <text evidence="2">The sequence shown here is derived from an EMBL/GenBank/DDBJ whole genome shotgun (WGS) entry which is preliminary data.</text>
</comment>
<evidence type="ECO:0000256" key="1">
    <source>
        <dbReference type="SAM" id="MobiDB-lite"/>
    </source>
</evidence>